<organism evidence="1 2">
    <name type="scientific">Lactobacillus crispatus FB077-07</name>
    <dbReference type="NCBI Taxonomy" id="883092"/>
    <lineage>
        <taxon>Bacteria</taxon>
        <taxon>Bacillati</taxon>
        <taxon>Bacillota</taxon>
        <taxon>Bacilli</taxon>
        <taxon>Lactobacillales</taxon>
        <taxon>Lactobacillaceae</taxon>
        <taxon>Lactobacillus</taxon>
    </lineage>
</organism>
<sequence>MNIWSDVDFDKTANRVDKLLKYKLPRLARRCGRSLTDLSSPQLSSASSHSNRTDGQERMMVNSFSIEKVVDAICQTIINCSDNSKLILIGNYIKYIPQEQLIMQLPYEKTYYYKVLKPIALNEFADLYDHWQDECDVEPADHIDLHVYVKADAI</sequence>
<protein>
    <submittedName>
        <fullName evidence="1">ArpU family phage transcriptional regulator</fullName>
    </submittedName>
</protein>
<name>K1MKW4_9LACO</name>
<dbReference type="AlphaFoldDB" id="K1MKW4"/>
<gene>
    <name evidence="1" type="ORF">HMPREF9249_01852</name>
</gene>
<evidence type="ECO:0000313" key="2">
    <source>
        <dbReference type="Proteomes" id="UP000004722"/>
    </source>
</evidence>
<comment type="caution">
    <text evidence="1">The sequence shown here is derived from an EMBL/GenBank/DDBJ whole genome shotgun (WGS) entry which is preliminary data.</text>
</comment>
<dbReference type="HOGENOM" id="CLU_121875_1_0_9"/>
<dbReference type="NCBIfam" id="TIGR01637">
    <property type="entry name" value="phage_arpU"/>
    <property type="match status" value="1"/>
</dbReference>
<accession>K1MKW4</accession>
<dbReference type="RefSeq" id="WP_005729676.1">
    <property type="nucleotide sequence ID" value="NZ_JH932273.1"/>
</dbReference>
<dbReference type="PATRIC" id="fig|883092.3.peg.1842"/>
<dbReference type="EMBL" id="AGZG01000096">
    <property type="protein sequence ID" value="EKB64937.1"/>
    <property type="molecule type" value="Genomic_DNA"/>
</dbReference>
<dbReference type="InterPro" id="IPR006524">
    <property type="entry name" value="ArpU-like"/>
</dbReference>
<proteinExistence type="predicted"/>
<evidence type="ECO:0000313" key="1">
    <source>
        <dbReference type="EMBL" id="EKB64937.1"/>
    </source>
</evidence>
<reference evidence="1 2" key="1">
    <citation type="submission" date="2012-07" db="EMBL/GenBank/DDBJ databases">
        <title>The Genome Sequence of Lactobacillus crispatus FB077-07.</title>
        <authorList>
            <consortium name="The Broad Institute Genome Sequencing Platform"/>
            <person name="Earl A."/>
            <person name="Ward D."/>
            <person name="Feldgarden M."/>
            <person name="Gevers D."/>
            <person name="Saerens B."/>
            <person name="Vaneechoutte M."/>
            <person name="Walker B."/>
            <person name="Young S.K."/>
            <person name="Zeng Q."/>
            <person name="Gargeya S."/>
            <person name="Fitzgerald M."/>
            <person name="Haas B."/>
            <person name="Abouelleil A."/>
            <person name="Alvarado L."/>
            <person name="Arachchi H.M."/>
            <person name="Berlin A.M."/>
            <person name="Chapman S.B."/>
            <person name="Goldberg J."/>
            <person name="Griggs A."/>
            <person name="Gujja S."/>
            <person name="Hansen M."/>
            <person name="Howarth C."/>
            <person name="Imamovic A."/>
            <person name="Larimer J."/>
            <person name="McCowen C."/>
            <person name="Montmayeur A."/>
            <person name="Murphy C."/>
            <person name="Neiman D."/>
            <person name="Pearson M."/>
            <person name="Priest M."/>
            <person name="Roberts A."/>
            <person name="Saif S."/>
            <person name="Shea T."/>
            <person name="Sisk P."/>
            <person name="Sykes S."/>
            <person name="Wortman J."/>
            <person name="Nusbaum C."/>
            <person name="Birren B."/>
        </authorList>
    </citation>
    <scope>NUCLEOTIDE SEQUENCE [LARGE SCALE GENOMIC DNA]</scope>
    <source>
        <strain evidence="1 2">FB077-07</strain>
    </source>
</reference>
<dbReference type="Proteomes" id="UP000004722">
    <property type="component" value="Unassembled WGS sequence"/>
</dbReference>